<dbReference type="HOGENOM" id="CLU_1376189_0_0_3"/>
<feature type="compositionally biased region" description="Basic and acidic residues" evidence="1">
    <location>
        <begin position="165"/>
        <end position="174"/>
    </location>
</feature>
<dbReference type="EMBL" id="CP001293">
    <property type="protein sequence ID" value="ACK73959.1"/>
    <property type="molecule type" value="Genomic_DNA"/>
</dbReference>
<dbReference type="CDD" id="cd09872">
    <property type="entry name" value="PIN_Sll0205-like"/>
    <property type="match status" value="1"/>
</dbReference>
<proteinExistence type="predicted"/>
<dbReference type="Proteomes" id="UP000002384">
    <property type="component" value="Plasmid pP742402"/>
</dbReference>
<evidence type="ECO:0000313" key="2">
    <source>
        <dbReference type="EMBL" id="ACK73959.1"/>
    </source>
</evidence>
<dbReference type="InterPro" id="IPR052919">
    <property type="entry name" value="TA_system_RNase"/>
</dbReference>
<reference evidence="3" key="1">
    <citation type="journal article" date="2011" name="MBio">
        <title>Novel metabolic attributes of the genus Cyanothece, comprising a group of unicellular nitrogen-fixing Cyanobacteria.</title>
        <authorList>
            <person name="Bandyopadhyay A."/>
            <person name="Elvitigala T."/>
            <person name="Welsh E."/>
            <person name="Stockel J."/>
            <person name="Liberton M."/>
            <person name="Min H."/>
            <person name="Sherman L.A."/>
            <person name="Pakrasi H.B."/>
        </authorList>
    </citation>
    <scope>NUCLEOTIDE SEQUENCE [LARGE SCALE GENOMIC DNA]</scope>
    <source>
        <strain evidence="3">PCC 7424</strain>
        <plasmid evidence="3">pP742402</plasmid>
    </source>
</reference>
<evidence type="ECO:0008006" key="4">
    <source>
        <dbReference type="Google" id="ProtNLM"/>
    </source>
</evidence>
<feature type="compositionally biased region" description="Basic and acidic residues" evidence="1">
    <location>
        <begin position="146"/>
        <end position="156"/>
    </location>
</feature>
<feature type="region of interest" description="Disordered" evidence="1">
    <location>
        <begin position="76"/>
        <end position="177"/>
    </location>
</feature>
<dbReference type="KEGG" id="cyc:PCC7424_5379"/>
<evidence type="ECO:0000313" key="3">
    <source>
        <dbReference type="Proteomes" id="UP000002384"/>
    </source>
</evidence>
<dbReference type="PANTHER" id="PTHR36173">
    <property type="entry name" value="RIBONUCLEASE VAPC16-RELATED"/>
    <property type="match status" value="1"/>
</dbReference>
<organism evidence="2 3">
    <name type="scientific">Gloeothece citriformis (strain PCC 7424)</name>
    <name type="common">Cyanothece sp. (strain PCC 7424)</name>
    <dbReference type="NCBI Taxonomy" id="65393"/>
    <lineage>
        <taxon>Bacteria</taxon>
        <taxon>Bacillati</taxon>
        <taxon>Cyanobacteriota</taxon>
        <taxon>Cyanophyceae</taxon>
        <taxon>Oscillatoriophycideae</taxon>
        <taxon>Chroococcales</taxon>
        <taxon>Aphanothecaceae</taxon>
        <taxon>Gloeothece</taxon>
        <taxon>Gloeothece citriformis</taxon>
    </lineage>
</organism>
<dbReference type="SUPFAM" id="SSF88723">
    <property type="entry name" value="PIN domain-like"/>
    <property type="match status" value="1"/>
</dbReference>
<dbReference type="InterPro" id="IPR029060">
    <property type="entry name" value="PIN-like_dom_sf"/>
</dbReference>
<name>B7KMD7_GLOC7</name>
<accession>B7KMD7</accession>
<dbReference type="AlphaFoldDB" id="B7KMD7"/>
<evidence type="ECO:0000256" key="1">
    <source>
        <dbReference type="SAM" id="MobiDB-lite"/>
    </source>
</evidence>
<sequence>MNLLLDTHIFLWFVNDDPKLSAPLKDLIEDENNFSYLSVASLWEMSIKYNLGKLTLAPSYQEFVDKLPKVSEFDAQAIGPETKPNGKTEESLKPTQQETNTDIISSKVSEFHSESELETVVETSKDAENSQENLEVIEPETQIELEATKVSEEKTELTPSQVRETSPDDPKAEENVGVIEPETQIGSKSVEVLEKKAT</sequence>
<gene>
    <name evidence="2" type="ordered locus">PCC7424_5379</name>
</gene>
<dbReference type="InterPro" id="IPR041705">
    <property type="entry name" value="PIN_Sll0205"/>
</dbReference>
<feature type="compositionally biased region" description="Polar residues" evidence="1">
    <location>
        <begin position="93"/>
        <end position="108"/>
    </location>
</feature>
<protein>
    <recommendedName>
        <fullName evidence="4">PilT protein domain protein</fullName>
    </recommendedName>
</protein>
<dbReference type="RefSeq" id="WP_012599466.1">
    <property type="nucleotide sequence ID" value="NC_011737.1"/>
</dbReference>
<keyword evidence="3" id="KW-1185">Reference proteome</keyword>
<geneLocation type="plasmid" evidence="2 3">
    <name>pP742402</name>
</geneLocation>
<dbReference type="PANTHER" id="PTHR36173:SF2">
    <property type="entry name" value="RIBONUCLEASE VAPC16"/>
    <property type="match status" value="1"/>
</dbReference>
<keyword evidence="2" id="KW-0614">Plasmid</keyword>